<evidence type="ECO:0000256" key="2">
    <source>
        <dbReference type="ARBA" id="ARBA00010581"/>
    </source>
</evidence>
<comment type="caution">
    <text evidence="9">The sequence shown here is derived from an EMBL/GenBank/DDBJ whole genome shotgun (WGS) entry which is preliminary data.</text>
</comment>
<reference evidence="9 10" key="1">
    <citation type="submission" date="2018-03" db="EMBL/GenBank/DDBJ databases">
        <title>Cross-interface Injection: A General Nanoliter Liquid Handling Method Applied to Single Cells Genome Amplification Automated Nanoliter Liquid Handling Applied to Single Cell Multiple Displacement Amplification.</title>
        <authorList>
            <person name="Yun J."/>
            <person name="Xu P."/>
            <person name="Xu J."/>
            <person name="Dai X."/>
            <person name="Wang Y."/>
            <person name="Zheng X."/>
            <person name="Cao C."/>
            <person name="Yi Q."/>
            <person name="Zhu Y."/>
            <person name="Wang L."/>
            <person name="Dong Z."/>
            <person name="Huang Y."/>
            <person name="Huang L."/>
            <person name="Du W."/>
        </authorList>
    </citation>
    <scope>NUCLEOTIDE SEQUENCE [LARGE SCALE GENOMIC DNA]</scope>
    <source>
        <strain evidence="9 10">Z-D1-2</strain>
    </source>
</reference>
<evidence type="ECO:0000256" key="5">
    <source>
        <dbReference type="ARBA" id="ARBA00023136"/>
    </source>
</evidence>
<keyword evidence="4 7" id="KW-1133">Transmembrane helix</keyword>
<feature type="transmembrane region" description="Helical" evidence="7">
    <location>
        <begin position="26"/>
        <end position="47"/>
    </location>
</feature>
<feature type="transmembrane region" description="Helical" evidence="7">
    <location>
        <begin position="59"/>
        <end position="77"/>
    </location>
</feature>
<gene>
    <name evidence="9" type="ORF">C9994_00500</name>
</gene>
<organism evidence="9 10">
    <name type="scientific">Marivirga lumbricoides</name>
    <dbReference type="NCBI Taxonomy" id="1046115"/>
    <lineage>
        <taxon>Bacteria</taxon>
        <taxon>Pseudomonadati</taxon>
        <taxon>Bacteroidota</taxon>
        <taxon>Cytophagia</taxon>
        <taxon>Cytophagales</taxon>
        <taxon>Marivirgaceae</taxon>
        <taxon>Marivirga</taxon>
    </lineage>
</organism>
<dbReference type="InterPro" id="IPR013833">
    <property type="entry name" value="Cyt_c_oxidase_su3_a-hlx"/>
</dbReference>
<evidence type="ECO:0000256" key="6">
    <source>
        <dbReference type="RuleBase" id="RU003376"/>
    </source>
</evidence>
<evidence type="ECO:0000256" key="3">
    <source>
        <dbReference type="ARBA" id="ARBA00022692"/>
    </source>
</evidence>
<feature type="transmembrane region" description="Helical" evidence="7">
    <location>
        <begin position="187"/>
        <end position="205"/>
    </location>
</feature>
<dbReference type="InterPro" id="IPR024791">
    <property type="entry name" value="Cyt_c/ubiquinol_Oxase_su3"/>
</dbReference>
<feature type="domain" description="Heme-copper oxidase subunit III family profile" evidence="8">
    <location>
        <begin position="1"/>
        <end position="206"/>
    </location>
</feature>
<dbReference type="InterPro" id="IPR000298">
    <property type="entry name" value="Cyt_c_oxidase-like_su3"/>
</dbReference>
<evidence type="ECO:0000256" key="4">
    <source>
        <dbReference type="ARBA" id="ARBA00022989"/>
    </source>
</evidence>
<keyword evidence="5 7" id="KW-0472">Membrane</keyword>
<dbReference type="Gene3D" id="1.20.120.80">
    <property type="entry name" value="Cytochrome c oxidase, subunit III, four-helix bundle"/>
    <property type="match status" value="1"/>
</dbReference>
<dbReference type="SUPFAM" id="SSF81452">
    <property type="entry name" value="Cytochrome c oxidase subunit III-like"/>
    <property type="match status" value="1"/>
</dbReference>
<sequence length="206" mass="23626">MAEKKTKNEQLTFFEKVERMHPYKMMLILGIVGSSLIFFFLLFSFFVSLNNTETSTIQIPAVFVLSSVLIIASSFILHPAMKYFKQEAIPALLTSLRFTFLLGLGFAFCQLIGWTELKASGILLTTNVSGSFLYVLTALHGLHFIVVHTYLGFLIFQTRSISKDPVKLLIAETNPFWHLKYELLTKAWHFLGVLWMILIISFWVFL</sequence>
<accession>A0A2T4DVV3</accession>
<dbReference type="GO" id="GO:0019646">
    <property type="term" value="P:aerobic electron transport chain"/>
    <property type="evidence" value="ECO:0007669"/>
    <property type="project" value="InterPro"/>
</dbReference>
<comment type="similarity">
    <text evidence="2 6">Belongs to the cytochrome c oxidase subunit 3 family.</text>
</comment>
<feature type="transmembrane region" description="Helical" evidence="7">
    <location>
        <begin position="133"/>
        <end position="156"/>
    </location>
</feature>
<dbReference type="GO" id="GO:0004129">
    <property type="term" value="F:cytochrome-c oxidase activity"/>
    <property type="evidence" value="ECO:0007669"/>
    <property type="project" value="InterPro"/>
</dbReference>
<dbReference type="EMBL" id="PYVU01000002">
    <property type="protein sequence ID" value="PTB97937.1"/>
    <property type="molecule type" value="Genomic_DNA"/>
</dbReference>
<keyword evidence="3 6" id="KW-0812">Transmembrane</keyword>
<protein>
    <recommendedName>
        <fullName evidence="8">Heme-copper oxidase subunit III family profile domain-containing protein</fullName>
    </recommendedName>
</protein>
<proteinExistence type="inferred from homology"/>
<dbReference type="PANTHER" id="PTHR11403">
    <property type="entry name" value="CYTOCHROME C OXIDASE SUBUNIT III"/>
    <property type="match status" value="1"/>
</dbReference>
<dbReference type="PROSITE" id="PS50253">
    <property type="entry name" value="COX3"/>
    <property type="match status" value="1"/>
</dbReference>
<dbReference type="Proteomes" id="UP000240608">
    <property type="component" value="Unassembled WGS sequence"/>
</dbReference>
<comment type="subcellular location">
    <subcellularLocation>
        <location evidence="6">Cell membrane</location>
        <topology evidence="6">Multi-pass membrane protein</topology>
    </subcellularLocation>
    <subcellularLocation>
        <location evidence="1">Membrane</location>
        <topology evidence="1">Multi-pass membrane protein</topology>
    </subcellularLocation>
</comment>
<evidence type="ECO:0000256" key="7">
    <source>
        <dbReference type="SAM" id="Phobius"/>
    </source>
</evidence>
<evidence type="ECO:0000313" key="10">
    <source>
        <dbReference type="Proteomes" id="UP000240608"/>
    </source>
</evidence>
<evidence type="ECO:0000313" key="9">
    <source>
        <dbReference type="EMBL" id="PTB97937.1"/>
    </source>
</evidence>
<dbReference type="InterPro" id="IPR035973">
    <property type="entry name" value="Cyt_c_oxidase_su3-like_sf"/>
</dbReference>
<dbReference type="AlphaFoldDB" id="A0A2T4DVV3"/>
<dbReference type="GO" id="GO:0005886">
    <property type="term" value="C:plasma membrane"/>
    <property type="evidence" value="ECO:0007669"/>
    <property type="project" value="UniProtKB-SubCell"/>
</dbReference>
<evidence type="ECO:0000259" key="8">
    <source>
        <dbReference type="PROSITE" id="PS50253"/>
    </source>
</evidence>
<name>A0A2T4DVV3_9BACT</name>
<feature type="transmembrane region" description="Helical" evidence="7">
    <location>
        <begin position="89"/>
        <end position="113"/>
    </location>
</feature>
<dbReference type="PANTHER" id="PTHR11403:SF10">
    <property type="entry name" value="CYTOCHROME C OXIDASE"/>
    <property type="match status" value="1"/>
</dbReference>
<evidence type="ECO:0000256" key="1">
    <source>
        <dbReference type="ARBA" id="ARBA00004141"/>
    </source>
</evidence>